<gene>
    <name evidence="1" type="ORF">CAL25_16500</name>
</gene>
<sequence>MSTEPDQPIDTLVLGDEYDDALRSALWRVLLEMDMELLDRTWGVGGSQEVETMRLRVAGELVTVESETYMGLSIAGPSGLVERIALAVRQVLGVGSPE</sequence>
<dbReference type="AlphaFoldDB" id="A0A261TEA8"/>
<proteinExistence type="predicted"/>
<evidence type="ECO:0000313" key="1">
    <source>
        <dbReference type="EMBL" id="OZI47986.1"/>
    </source>
</evidence>
<accession>A0A261TEA8</accession>
<comment type="caution">
    <text evidence="1">The sequence shown here is derived from an EMBL/GenBank/DDBJ whole genome shotgun (WGS) entry which is preliminary data.</text>
</comment>
<keyword evidence="2" id="KW-1185">Reference proteome</keyword>
<evidence type="ECO:0000313" key="2">
    <source>
        <dbReference type="Proteomes" id="UP000216913"/>
    </source>
</evidence>
<dbReference type="RefSeq" id="WP_094801844.1">
    <property type="nucleotide sequence ID" value="NZ_NEVP01000010.1"/>
</dbReference>
<evidence type="ECO:0008006" key="3">
    <source>
        <dbReference type="Google" id="ProtNLM"/>
    </source>
</evidence>
<organism evidence="1 2">
    <name type="scientific">Bordetella genomosp. 5</name>
    <dbReference type="NCBI Taxonomy" id="1395608"/>
    <lineage>
        <taxon>Bacteria</taxon>
        <taxon>Pseudomonadati</taxon>
        <taxon>Pseudomonadota</taxon>
        <taxon>Betaproteobacteria</taxon>
        <taxon>Burkholderiales</taxon>
        <taxon>Alcaligenaceae</taxon>
        <taxon>Bordetella</taxon>
    </lineage>
</organism>
<protein>
    <recommendedName>
        <fullName evidence="3">Polyhydroxyalkanoic acid synthase</fullName>
    </recommendedName>
</protein>
<name>A0A261TEA8_9BORD</name>
<dbReference type="EMBL" id="NEVP01000010">
    <property type="protein sequence ID" value="OZI47986.1"/>
    <property type="molecule type" value="Genomic_DNA"/>
</dbReference>
<dbReference type="Proteomes" id="UP000216913">
    <property type="component" value="Unassembled WGS sequence"/>
</dbReference>
<dbReference type="OrthoDB" id="9027536at2"/>
<reference evidence="1 2" key="1">
    <citation type="submission" date="2017-05" db="EMBL/GenBank/DDBJ databases">
        <title>Complete and WGS of Bordetella genogroups.</title>
        <authorList>
            <person name="Spilker T."/>
            <person name="LiPuma J."/>
        </authorList>
    </citation>
    <scope>NUCLEOTIDE SEQUENCE [LARGE SCALE GENOMIC DNA]</scope>
    <source>
        <strain evidence="1 2">AU10456</strain>
    </source>
</reference>